<evidence type="ECO:0000256" key="7">
    <source>
        <dbReference type="ARBA" id="ARBA00022692"/>
    </source>
</evidence>
<keyword evidence="4" id="KW-0762">Sugar transport</keyword>
<feature type="non-terminal residue" evidence="14">
    <location>
        <position position="1"/>
    </location>
</feature>
<evidence type="ECO:0000256" key="6">
    <source>
        <dbReference type="ARBA" id="ARBA00022683"/>
    </source>
</evidence>
<dbReference type="PANTHER" id="PTHR30175:SF4">
    <property type="entry name" value="PTS SYSTEM TREHALOSE-SPECIFIC EIIBC COMPONENT"/>
    <property type="match status" value="1"/>
</dbReference>
<dbReference type="GO" id="GO:0015771">
    <property type="term" value="P:trehalose transport"/>
    <property type="evidence" value="ECO:0007669"/>
    <property type="project" value="TreeGrafter"/>
</dbReference>
<accession>A0A317Z559</accession>
<comment type="subcellular location">
    <subcellularLocation>
        <location evidence="1">Cell membrane</location>
        <topology evidence="1">Multi-pass membrane protein</topology>
    </subcellularLocation>
</comment>
<dbReference type="SUPFAM" id="SSF55604">
    <property type="entry name" value="Glucose permease domain IIB"/>
    <property type="match status" value="1"/>
</dbReference>
<evidence type="ECO:0000256" key="4">
    <source>
        <dbReference type="ARBA" id="ARBA00022597"/>
    </source>
</evidence>
<dbReference type="Gene3D" id="3.30.1360.60">
    <property type="entry name" value="Glucose permease domain IIB"/>
    <property type="match status" value="1"/>
</dbReference>
<evidence type="ECO:0000313" key="15">
    <source>
        <dbReference type="Proteomes" id="UP000246351"/>
    </source>
</evidence>
<keyword evidence="5" id="KW-0808">Transferase</keyword>
<evidence type="ECO:0000256" key="9">
    <source>
        <dbReference type="ARBA" id="ARBA00022989"/>
    </source>
</evidence>
<keyword evidence="9 12" id="KW-1133">Transmembrane helix</keyword>
<dbReference type="GO" id="GO:0090589">
    <property type="term" value="F:protein-phosphocysteine-trehalose phosphotransferase system transporter activity"/>
    <property type="evidence" value="ECO:0007669"/>
    <property type="project" value="TreeGrafter"/>
</dbReference>
<keyword evidence="8" id="KW-0418">Kinase</keyword>
<dbReference type="AlphaFoldDB" id="A0A317Z559"/>
<keyword evidence="3" id="KW-1003">Cell membrane</keyword>
<dbReference type="PROSITE" id="PS01035">
    <property type="entry name" value="PTS_EIIB_TYPE_1_CYS"/>
    <property type="match status" value="1"/>
</dbReference>
<dbReference type="Proteomes" id="UP000246351">
    <property type="component" value="Unassembled WGS sequence"/>
</dbReference>
<evidence type="ECO:0000256" key="11">
    <source>
        <dbReference type="PROSITE-ProRule" id="PRU00421"/>
    </source>
</evidence>
<evidence type="ECO:0000256" key="2">
    <source>
        <dbReference type="ARBA" id="ARBA00022448"/>
    </source>
</evidence>
<dbReference type="InterPro" id="IPR001996">
    <property type="entry name" value="PTS_IIB_1"/>
</dbReference>
<keyword evidence="6" id="KW-0598">Phosphotransferase system</keyword>
<dbReference type="PROSITE" id="PS51098">
    <property type="entry name" value="PTS_EIIB_TYPE_1"/>
    <property type="match status" value="1"/>
</dbReference>
<dbReference type="GO" id="GO:0009401">
    <property type="term" value="P:phosphoenolpyruvate-dependent sugar phosphotransferase system"/>
    <property type="evidence" value="ECO:0007669"/>
    <property type="project" value="UniProtKB-KW"/>
</dbReference>
<evidence type="ECO:0000256" key="12">
    <source>
        <dbReference type="SAM" id="Phobius"/>
    </source>
</evidence>
<dbReference type="InterPro" id="IPR018113">
    <property type="entry name" value="PTrfase_EIIB_Cys"/>
</dbReference>
<dbReference type="STRING" id="937773.SPSINT_0136"/>
<feature type="active site" description="Phosphocysteine intermediate; for EIIB activity" evidence="11">
    <location>
        <position position="12"/>
    </location>
</feature>
<dbReference type="CDD" id="cd00212">
    <property type="entry name" value="PTS_IIB_glc"/>
    <property type="match status" value="1"/>
</dbReference>
<reference evidence="14 15" key="1">
    <citation type="journal article" date="2018" name="Vet. Microbiol.">
        <title>Clonal diversity and geographic distribution of methicillin-resistant Staphylococcus pseudintermedius from Australian animals: Discovery of novel sequence types.</title>
        <authorList>
            <person name="Worthing K.A."/>
            <person name="Abraham S."/>
            <person name="Coombs G.W."/>
            <person name="Pang S."/>
            <person name="Saputra S."/>
            <person name="Jordan D."/>
            <person name="Trott D.J."/>
            <person name="Norris J.M."/>
        </authorList>
    </citation>
    <scope>NUCLEOTIDE SEQUENCE [LARGE SCALE GENOMIC DNA]</scope>
    <source>
        <strain evidence="14 15">ST71 3</strain>
    </source>
</reference>
<evidence type="ECO:0000313" key="14">
    <source>
        <dbReference type="EMBL" id="PWZ94574.1"/>
    </source>
</evidence>
<name>A0A317Z559_STAPS</name>
<keyword evidence="10 12" id="KW-0472">Membrane</keyword>
<comment type="caution">
    <text evidence="14">The sequence shown here is derived from an EMBL/GenBank/DDBJ whole genome shotgun (WGS) entry which is preliminary data.</text>
</comment>
<evidence type="ECO:0000256" key="1">
    <source>
        <dbReference type="ARBA" id="ARBA00004651"/>
    </source>
</evidence>
<feature type="transmembrane region" description="Helical" evidence="12">
    <location>
        <begin position="94"/>
        <end position="115"/>
    </location>
</feature>
<proteinExistence type="predicted"/>
<dbReference type="Pfam" id="PF00367">
    <property type="entry name" value="PTS_EIIB"/>
    <property type="match status" value="1"/>
</dbReference>
<keyword evidence="2" id="KW-0813">Transport</keyword>
<dbReference type="GO" id="GO:0008982">
    <property type="term" value="F:protein-N(PI)-phosphohistidine-sugar phosphotransferase activity"/>
    <property type="evidence" value="ECO:0007669"/>
    <property type="project" value="InterPro"/>
</dbReference>
<evidence type="ECO:0000256" key="10">
    <source>
        <dbReference type="ARBA" id="ARBA00023136"/>
    </source>
</evidence>
<dbReference type="NCBIfam" id="TIGR00826">
    <property type="entry name" value="EIIB_glc"/>
    <property type="match status" value="1"/>
</dbReference>
<dbReference type="InterPro" id="IPR050558">
    <property type="entry name" value="PTS_Sugar-Specific_Components"/>
</dbReference>
<dbReference type="EMBL" id="QEIV01001982">
    <property type="protein sequence ID" value="PWZ94574.1"/>
    <property type="molecule type" value="Genomic_DNA"/>
</dbReference>
<evidence type="ECO:0000259" key="13">
    <source>
        <dbReference type="PROSITE" id="PS51098"/>
    </source>
</evidence>
<dbReference type="PANTHER" id="PTHR30175">
    <property type="entry name" value="PHOSPHOTRANSFERASE SYSTEM TRANSPORT PROTEIN"/>
    <property type="match status" value="1"/>
</dbReference>
<protein>
    <submittedName>
        <fullName evidence="14">Trehalose permease IIC protein</fullName>
    </submittedName>
</protein>
<organism evidence="14 15">
    <name type="scientific">Staphylococcus pseudintermedius</name>
    <dbReference type="NCBI Taxonomy" id="283734"/>
    <lineage>
        <taxon>Bacteria</taxon>
        <taxon>Bacillati</taxon>
        <taxon>Bacillota</taxon>
        <taxon>Bacilli</taxon>
        <taxon>Bacillales</taxon>
        <taxon>Staphylococcaceae</taxon>
        <taxon>Staphylococcus</taxon>
        <taxon>Staphylococcus intermedius group</taxon>
    </lineage>
</organism>
<keyword evidence="7 12" id="KW-0812">Transmembrane</keyword>
<evidence type="ECO:0000256" key="3">
    <source>
        <dbReference type="ARBA" id="ARBA00022475"/>
    </source>
</evidence>
<dbReference type="GO" id="GO:0016301">
    <property type="term" value="F:kinase activity"/>
    <property type="evidence" value="ECO:0007669"/>
    <property type="project" value="UniProtKB-KW"/>
</dbReference>
<dbReference type="InterPro" id="IPR036878">
    <property type="entry name" value="Glu_permease_IIB"/>
</dbReference>
<dbReference type="FunFam" id="3.30.1360.60:FF:000001">
    <property type="entry name" value="PTS system glucose-specific IIBC component PtsG"/>
    <property type="match status" value="1"/>
</dbReference>
<sequence>GGEENIQSATHCVTRLRLVLKDDNQVDKEKLSENPLVKGQFKADQQYQIVIGPGTVDEAYKVLMEETNTQAVSKEEAKAQAAKKGNPLQRLIKLLGDIFIPILPAIVTAGLLLGVNNVLTMKGLG</sequence>
<dbReference type="GO" id="GO:0005886">
    <property type="term" value="C:plasma membrane"/>
    <property type="evidence" value="ECO:0007669"/>
    <property type="project" value="UniProtKB-SubCell"/>
</dbReference>
<feature type="non-terminal residue" evidence="14">
    <location>
        <position position="125"/>
    </location>
</feature>
<evidence type="ECO:0000256" key="8">
    <source>
        <dbReference type="ARBA" id="ARBA00022777"/>
    </source>
</evidence>
<feature type="domain" description="PTS EIIB type-1" evidence="13">
    <location>
        <begin position="1"/>
        <end position="73"/>
    </location>
</feature>
<gene>
    <name evidence="14" type="ORF">DD924_17125</name>
</gene>
<evidence type="ECO:0000256" key="5">
    <source>
        <dbReference type="ARBA" id="ARBA00022679"/>
    </source>
</evidence>